<sequence length="64" mass="7064">MLDGEKLLDTRIHFHEVFCCDHRVLCQVHPAAGGGDHTCGVLKHLDGLRCSTKIKGKGPARAWK</sequence>
<name>A0A383EFD2_9ZZZZ</name>
<accession>A0A383EFD2</accession>
<gene>
    <name evidence="1" type="ORF">METZ01_LOCUS507652</name>
</gene>
<protein>
    <submittedName>
        <fullName evidence="1">Uncharacterized protein</fullName>
    </submittedName>
</protein>
<reference evidence="1" key="1">
    <citation type="submission" date="2018-05" db="EMBL/GenBank/DDBJ databases">
        <authorList>
            <person name="Lanie J.A."/>
            <person name="Ng W.-L."/>
            <person name="Kazmierczak K.M."/>
            <person name="Andrzejewski T.M."/>
            <person name="Davidsen T.M."/>
            <person name="Wayne K.J."/>
            <person name="Tettelin H."/>
            <person name="Glass J.I."/>
            <person name="Rusch D."/>
            <person name="Podicherti R."/>
            <person name="Tsui H.-C.T."/>
            <person name="Winkler M.E."/>
        </authorList>
    </citation>
    <scope>NUCLEOTIDE SEQUENCE</scope>
</reference>
<organism evidence="1">
    <name type="scientific">marine metagenome</name>
    <dbReference type="NCBI Taxonomy" id="408172"/>
    <lineage>
        <taxon>unclassified sequences</taxon>
        <taxon>metagenomes</taxon>
        <taxon>ecological metagenomes</taxon>
    </lineage>
</organism>
<evidence type="ECO:0000313" key="1">
    <source>
        <dbReference type="EMBL" id="SVE54798.1"/>
    </source>
</evidence>
<dbReference type="EMBL" id="UINC01224958">
    <property type="protein sequence ID" value="SVE54798.1"/>
    <property type="molecule type" value="Genomic_DNA"/>
</dbReference>
<dbReference type="AlphaFoldDB" id="A0A383EFD2"/>
<feature type="non-terminal residue" evidence="1">
    <location>
        <position position="64"/>
    </location>
</feature>
<proteinExistence type="predicted"/>